<name>A0A914XIX2_9BILA</name>
<organism evidence="2 3">
    <name type="scientific">Plectus sambesii</name>
    <dbReference type="NCBI Taxonomy" id="2011161"/>
    <lineage>
        <taxon>Eukaryota</taxon>
        <taxon>Metazoa</taxon>
        <taxon>Ecdysozoa</taxon>
        <taxon>Nematoda</taxon>
        <taxon>Chromadorea</taxon>
        <taxon>Plectida</taxon>
        <taxon>Plectina</taxon>
        <taxon>Plectoidea</taxon>
        <taxon>Plectidae</taxon>
        <taxon>Plectus</taxon>
    </lineage>
</organism>
<accession>A0A914XIX2</accession>
<dbReference type="WBParaSite" id="PSAMB.scaffold8298size6379.g31240.t1">
    <property type="protein sequence ID" value="PSAMB.scaffold8298size6379.g31240.t1"/>
    <property type="gene ID" value="PSAMB.scaffold8298size6379.g31240"/>
</dbReference>
<proteinExistence type="predicted"/>
<dbReference type="Proteomes" id="UP000887566">
    <property type="component" value="Unplaced"/>
</dbReference>
<reference evidence="3" key="1">
    <citation type="submission" date="2022-11" db="UniProtKB">
        <authorList>
            <consortium name="WormBaseParasite"/>
        </authorList>
    </citation>
    <scope>IDENTIFICATION</scope>
</reference>
<evidence type="ECO:0000313" key="3">
    <source>
        <dbReference type="WBParaSite" id="PSAMB.scaffold8298size6379.g31240.t1"/>
    </source>
</evidence>
<evidence type="ECO:0000313" key="2">
    <source>
        <dbReference type="Proteomes" id="UP000887566"/>
    </source>
</evidence>
<sequence length="150" mass="16677">MAPTIAEQAAGLSDSRSIRAARPMTSKQGALFQRSAPGGPARSAPFRHFRRRRSAFEPVSRARPTARTTAVVAADTKAVARVQLPRRTKALVALSCPLPPTAHWLAPFEFITTRLVKESTARPRRRRRRFIHRSSVNRLLHSTHALVCPL</sequence>
<keyword evidence="2" id="KW-1185">Reference proteome</keyword>
<protein>
    <submittedName>
        <fullName evidence="3">Uncharacterized protein</fullName>
    </submittedName>
</protein>
<evidence type="ECO:0000256" key="1">
    <source>
        <dbReference type="SAM" id="MobiDB-lite"/>
    </source>
</evidence>
<feature type="region of interest" description="Disordered" evidence="1">
    <location>
        <begin position="1"/>
        <end position="45"/>
    </location>
</feature>
<dbReference type="AlphaFoldDB" id="A0A914XIX2"/>